<keyword evidence="2" id="KW-1185">Reference proteome</keyword>
<keyword evidence="1" id="KW-0067">ATP-binding</keyword>
<reference evidence="1 2" key="1">
    <citation type="submission" date="2024-07" db="EMBL/GenBank/DDBJ databases">
        <authorList>
            <person name="Thanompreechachai J."/>
            <person name="Duangmal K."/>
        </authorList>
    </citation>
    <scope>NUCLEOTIDE SEQUENCE [LARGE SCALE GENOMIC DNA]</scope>
    <source>
        <strain evidence="1 2">KCTC 19886</strain>
    </source>
</reference>
<evidence type="ECO:0000313" key="2">
    <source>
        <dbReference type="Proteomes" id="UP001555826"/>
    </source>
</evidence>
<proteinExistence type="predicted"/>
<dbReference type="Gene3D" id="3.30.565.10">
    <property type="entry name" value="Histidine kinase-like ATPase, C-terminal domain"/>
    <property type="match status" value="1"/>
</dbReference>
<keyword evidence="1" id="KW-0547">Nucleotide-binding</keyword>
<organism evidence="1 2">
    <name type="scientific">Kineococcus endophyticus</name>
    <dbReference type="NCBI Taxonomy" id="1181883"/>
    <lineage>
        <taxon>Bacteria</taxon>
        <taxon>Bacillati</taxon>
        <taxon>Actinomycetota</taxon>
        <taxon>Actinomycetes</taxon>
        <taxon>Kineosporiales</taxon>
        <taxon>Kineosporiaceae</taxon>
        <taxon>Kineococcus</taxon>
    </lineage>
</organism>
<dbReference type="GO" id="GO:0005524">
    <property type="term" value="F:ATP binding"/>
    <property type="evidence" value="ECO:0007669"/>
    <property type="project" value="UniProtKB-KW"/>
</dbReference>
<dbReference type="RefSeq" id="WP_367641315.1">
    <property type="nucleotide sequence ID" value="NZ_JBFNQN010000025.1"/>
</dbReference>
<dbReference type="Proteomes" id="UP001555826">
    <property type="component" value="Unassembled WGS sequence"/>
</dbReference>
<sequence length="485" mass="53782">MNEFELTPDPYLLESMRAVGYSFETAVADVIDNSVAAGAGTIHLLTSGSGQPRVSIFDDGAGMDRETAVTAMKLAARSPSETRKESDLGRFGLGLKTASLSQCRRLTVASKQGGHLTILRWDLDHVISTGRWLVIELDAHELCSLHGHELLDDAESGTLVCWDELDLLLRTEGSSQADFDAAVTRVRDHCSLVFHRFVTGDDARKINMTVNGVGFSAFDPFLRRNRSTDARSENLKLDGTVLPVVAYTLPFIGKLSASERKLALAPGGFRDSQGFYIYRAARLVVWGTWFRLNPKSELGKLARVRVDVPNALDHLWVLDIKKSSATPPRELREALKKLSAQFIEPSTRVQKFRGRREKDPSGDTRVWNVIVDRHGFRYEVNREHPVIRTFGETLDSAQLRRMEALIEVMEQSFPVVDAHNRLGEDAVLVEPADKVTTAVTNAANLRPLFADTHPDDATFISMIEALEPYCHIDGFRAALTAALAV</sequence>
<accession>A0ABV3PDU5</accession>
<dbReference type="SUPFAM" id="SSF55874">
    <property type="entry name" value="ATPase domain of HSP90 chaperone/DNA topoisomerase II/histidine kinase"/>
    <property type="match status" value="1"/>
</dbReference>
<evidence type="ECO:0000313" key="1">
    <source>
        <dbReference type="EMBL" id="MEW9267814.1"/>
    </source>
</evidence>
<gene>
    <name evidence="1" type="ORF">AB1207_24000</name>
</gene>
<comment type="caution">
    <text evidence="1">The sequence shown here is derived from an EMBL/GenBank/DDBJ whole genome shotgun (WGS) entry which is preliminary data.</text>
</comment>
<dbReference type="Pfam" id="PF13589">
    <property type="entry name" value="HATPase_c_3"/>
    <property type="match status" value="1"/>
</dbReference>
<dbReference type="InterPro" id="IPR036890">
    <property type="entry name" value="HATPase_C_sf"/>
</dbReference>
<protein>
    <submittedName>
        <fullName evidence="1">ATP-binding protein</fullName>
    </submittedName>
</protein>
<name>A0ABV3PDU5_9ACTN</name>
<dbReference type="EMBL" id="JBFNQN010000025">
    <property type="protein sequence ID" value="MEW9267814.1"/>
    <property type="molecule type" value="Genomic_DNA"/>
</dbReference>